<dbReference type="HAMAP" id="MF_00110">
    <property type="entry name" value="DHQ_synthase"/>
    <property type="match status" value="1"/>
</dbReference>
<organism evidence="20 21">
    <name type="scientific">Candidatus Chloroploca mongolica</name>
    <dbReference type="NCBI Taxonomy" id="2528176"/>
    <lineage>
        <taxon>Bacteria</taxon>
        <taxon>Bacillati</taxon>
        <taxon>Chloroflexota</taxon>
        <taxon>Chloroflexia</taxon>
        <taxon>Chloroflexales</taxon>
        <taxon>Chloroflexineae</taxon>
        <taxon>Oscillochloridaceae</taxon>
        <taxon>Candidatus Chloroploca</taxon>
    </lineage>
</organism>
<keyword evidence="8 17" id="KW-0963">Cytoplasm</keyword>
<dbReference type="SUPFAM" id="SSF56796">
    <property type="entry name" value="Dehydroquinate synthase-like"/>
    <property type="match status" value="1"/>
</dbReference>
<keyword evidence="12 17" id="KW-0862">Zinc</keyword>
<evidence type="ECO:0000259" key="18">
    <source>
        <dbReference type="Pfam" id="PF01761"/>
    </source>
</evidence>
<evidence type="ECO:0000256" key="4">
    <source>
        <dbReference type="ARBA" id="ARBA00004661"/>
    </source>
</evidence>
<comment type="catalytic activity">
    <reaction evidence="1 17">
        <text>7-phospho-2-dehydro-3-deoxy-D-arabino-heptonate = 3-dehydroquinate + phosphate</text>
        <dbReference type="Rhea" id="RHEA:21968"/>
        <dbReference type="ChEBI" id="CHEBI:32364"/>
        <dbReference type="ChEBI" id="CHEBI:43474"/>
        <dbReference type="ChEBI" id="CHEBI:58394"/>
        <dbReference type="EC" id="4.2.3.4"/>
    </reaction>
</comment>
<evidence type="ECO:0000256" key="3">
    <source>
        <dbReference type="ARBA" id="ARBA00004496"/>
    </source>
</evidence>
<dbReference type="Pfam" id="PF01761">
    <property type="entry name" value="DHQ_synthase"/>
    <property type="match status" value="1"/>
</dbReference>
<accession>A0ABS4DB76</accession>
<name>A0ABS4DB76_9CHLR</name>
<feature type="binding site" evidence="17">
    <location>
        <begin position="126"/>
        <end position="127"/>
    </location>
    <ligand>
        <name>NAD(+)</name>
        <dbReference type="ChEBI" id="CHEBI:57540"/>
    </ligand>
</feature>
<dbReference type="Pfam" id="PF24621">
    <property type="entry name" value="DHQS_C"/>
    <property type="match status" value="1"/>
</dbReference>
<evidence type="ECO:0000313" key="21">
    <source>
        <dbReference type="Proteomes" id="UP001193081"/>
    </source>
</evidence>
<dbReference type="PANTHER" id="PTHR43622">
    <property type="entry name" value="3-DEHYDROQUINATE SYNTHASE"/>
    <property type="match status" value="1"/>
</dbReference>
<keyword evidence="11 17" id="KW-0547">Nucleotide-binding</keyword>
<evidence type="ECO:0000256" key="6">
    <source>
        <dbReference type="ARBA" id="ARBA00013031"/>
    </source>
</evidence>
<dbReference type="Gene3D" id="3.40.50.1970">
    <property type="match status" value="1"/>
</dbReference>
<dbReference type="InterPro" id="IPR030960">
    <property type="entry name" value="DHQS/DOIS_N"/>
</dbReference>
<sequence length="370" mass="39219">MVTMERARYPVVVEAQALMTLPERLKNLGLRGTLWLVSDEAVAQPYAMPLVAMLRAAGFTVNFTTVPSGEASKSSAQLGLLYDWLIGGGVERRDAILALGGGVIGDLAGFAAASVLRGIAVIQLPTTLLAMVDAAVGGKTGINHPLGKNLIGAFHQPQLVLADTATLATLAPRELRAGWAEVIKHGVISDAGLFAELEALAAERGWSLAAPGGCWTPDDDDLTMRLTAIIRRAVAVKVGVVSRDEREQGERITLNYGHTIGHAVEALIGYGTLLHGEAVALGMHAAARIALAMNLCSADLVHHQQHVLGAYGLATTMPPELDPSAILALTLRDKKVQARRVRWVLPTAIGHVVIRDDVPEALVRDVLVSR</sequence>
<evidence type="ECO:0000256" key="16">
    <source>
        <dbReference type="ARBA" id="ARBA00023285"/>
    </source>
</evidence>
<evidence type="ECO:0000256" key="15">
    <source>
        <dbReference type="ARBA" id="ARBA00023239"/>
    </source>
</evidence>
<keyword evidence="14 17" id="KW-0057">Aromatic amino acid biosynthesis</keyword>
<keyword evidence="13 17" id="KW-0520">NAD</keyword>
<dbReference type="NCBIfam" id="TIGR01357">
    <property type="entry name" value="aroB"/>
    <property type="match status" value="1"/>
</dbReference>
<keyword evidence="10 17" id="KW-0479">Metal-binding</keyword>
<evidence type="ECO:0000256" key="13">
    <source>
        <dbReference type="ARBA" id="ARBA00023027"/>
    </source>
</evidence>
<keyword evidence="9 17" id="KW-0028">Amino-acid biosynthesis</keyword>
<keyword evidence="21" id="KW-1185">Reference proteome</keyword>
<keyword evidence="15 17" id="KW-0456">Lyase</keyword>
<feature type="binding site" evidence="17">
    <location>
        <begin position="102"/>
        <end position="106"/>
    </location>
    <ligand>
        <name>NAD(+)</name>
        <dbReference type="ChEBI" id="CHEBI:57540"/>
    </ligand>
</feature>
<evidence type="ECO:0000256" key="11">
    <source>
        <dbReference type="ARBA" id="ARBA00022741"/>
    </source>
</evidence>
<feature type="domain" description="3-dehydroquinate synthase C-terminal" evidence="19">
    <location>
        <begin position="178"/>
        <end position="336"/>
    </location>
</feature>
<evidence type="ECO:0000256" key="9">
    <source>
        <dbReference type="ARBA" id="ARBA00022605"/>
    </source>
</evidence>
<comment type="subcellular location">
    <subcellularLocation>
        <location evidence="3 17">Cytoplasm</location>
    </subcellularLocation>
</comment>
<feature type="binding site" evidence="17">
    <location>
        <position position="139"/>
    </location>
    <ligand>
        <name>NAD(+)</name>
        <dbReference type="ChEBI" id="CHEBI:57540"/>
    </ligand>
</feature>
<dbReference type="InterPro" id="IPR016037">
    <property type="entry name" value="DHQ_synth_AroB"/>
</dbReference>
<dbReference type="PANTHER" id="PTHR43622:SF7">
    <property type="entry name" value="3-DEHYDROQUINATE SYNTHASE, CHLOROPLASTIC"/>
    <property type="match status" value="1"/>
</dbReference>
<feature type="binding site" evidence="17">
    <location>
        <position position="181"/>
    </location>
    <ligand>
        <name>Zn(2+)</name>
        <dbReference type="ChEBI" id="CHEBI:29105"/>
    </ligand>
</feature>
<feature type="domain" description="3-dehydroquinate synthase N-terminal" evidence="18">
    <location>
        <begin position="65"/>
        <end position="176"/>
    </location>
</feature>
<evidence type="ECO:0000256" key="7">
    <source>
        <dbReference type="ARBA" id="ARBA00017684"/>
    </source>
</evidence>
<dbReference type="Proteomes" id="UP001193081">
    <property type="component" value="Unassembled WGS sequence"/>
</dbReference>
<evidence type="ECO:0000313" key="20">
    <source>
        <dbReference type="EMBL" id="MBP1466695.1"/>
    </source>
</evidence>
<gene>
    <name evidence="17 20" type="primary">aroB</name>
    <name evidence="20" type="ORF">EYB53_013345</name>
</gene>
<comment type="pathway">
    <text evidence="4 17">Metabolic intermediate biosynthesis; chorismate biosynthesis; chorismate from D-erythrose 4-phosphate and phosphoenolpyruvate: step 2/7.</text>
</comment>
<dbReference type="PIRSF" id="PIRSF001455">
    <property type="entry name" value="DHQ_synth"/>
    <property type="match status" value="1"/>
</dbReference>
<feature type="binding site" evidence="17">
    <location>
        <begin position="166"/>
        <end position="169"/>
    </location>
    <ligand>
        <name>NAD(+)</name>
        <dbReference type="ChEBI" id="CHEBI:57540"/>
    </ligand>
</feature>
<comment type="cofactor">
    <cofactor evidence="17">
        <name>Co(2+)</name>
        <dbReference type="ChEBI" id="CHEBI:48828"/>
    </cofactor>
    <cofactor evidence="17">
        <name>Zn(2+)</name>
        <dbReference type="ChEBI" id="CHEBI:29105"/>
    </cofactor>
    <text evidence="17">Binds 1 divalent metal cation per subunit. Can use either Co(2+) or Zn(2+).</text>
</comment>
<comment type="similarity">
    <text evidence="5 17">Belongs to the sugar phosphate cyclases superfamily. Dehydroquinate synthase family.</text>
</comment>
<feature type="binding site" evidence="17">
    <location>
        <position position="148"/>
    </location>
    <ligand>
        <name>NAD(+)</name>
        <dbReference type="ChEBI" id="CHEBI:57540"/>
    </ligand>
</feature>
<evidence type="ECO:0000256" key="5">
    <source>
        <dbReference type="ARBA" id="ARBA00005412"/>
    </source>
</evidence>
<evidence type="ECO:0000259" key="19">
    <source>
        <dbReference type="Pfam" id="PF24621"/>
    </source>
</evidence>
<feature type="binding site" evidence="17">
    <location>
        <begin position="68"/>
        <end position="73"/>
    </location>
    <ligand>
        <name>NAD(+)</name>
        <dbReference type="ChEBI" id="CHEBI:57540"/>
    </ligand>
</feature>
<dbReference type="EC" id="4.2.3.4" evidence="6 17"/>
<protein>
    <recommendedName>
        <fullName evidence="7 17">3-dehydroquinate synthase</fullName>
        <shortName evidence="17">DHQS</shortName>
        <ecNumber evidence="6 17">4.2.3.4</ecNumber>
    </recommendedName>
</protein>
<evidence type="ECO:0000256" key="8">
    <source>
        <dbReference type="ARBA" id="ARBA00022490"/>
    </source>
</evidence>
<dbReference type="EMBL" id="SIJK02000022">
    <property type="protein sequence ID" value="MBP1466695.1"/>
    <property type="molecule type" value="Genomic_DNA"/>
</dbReference>
<dbReference type="InterPro" id="IPR056179">
    <property type="entry name" value="DHQS_C"/>
</dbReference>
<evidence type="ECO:0000256" key="2">
    <source>
        <dbReference type="ARBA" id="ARBA00001911"/>
    </source>
</evidence>
<feature type="binding site" evidence="17">
    <location>
        <position position="258"/>
    </location>
    <ligand>
        <name>Zn(2+)</name>
        <dbReference type="ChEBI" id="CHEBI:29105"/>
    </ligand>
</feature>
<evidence type="ECO:0000256" key="17">
    <source>
        <dbReference type="HAMAP-Rule" id="MF_00110"/>
    </source>
</evidence>
<comment type="cofactor">
    <cofactor evidence="2 17">
        <name>NAD(+)</name>
        <dbReference type="ChEBI" id="CHEBI:57540"/>
    </cofactor>
</comment>
<evidence type="ECO:0000256" key="12">
    <source>
        <dbReference type="ARBA" id="ARBA00022833"/>
    </source>
</evidence>
<reference evidence="20 21" key="1">
    <citation type="submission" date="2021-03" db="EMBL/GenBank/DDBJ databases">
        <authorList>
            <person name="Grouzdev D.S."/>
        </authorList>
    </citation>
    <scope>NUCLEOTIDE SEQUENCE [LARGE SCALE GENOMIC DNA]</scope>
    <source>
        <strain evidence="20 21">M50-1</strain>
    </source>
</reference>
<dbReference type="InterPro" id="IPR050071">
    <property type="entry name" value="Dehydroquinate_synthase"/>
</dbReference>
<evidence type="ECO:0000256" key="14">
    <source>
        <dbReference type="ARBA" id="ARBA00023141"/>
    </source>
</evidence>
<proteinExistence type="inferred from homology"/>
<evidence type="ECO:0000256" key="10">
    <source>
        <dbReference type="ARBA" id="ARBA00022723"/>
    </source>
</evidence>
<dbReference type="InterPro" id="IPR030963">
    <property type="entry name" value="DHQ_synth_fam"/>
</dbReference>
<feature type="binding site" evidence="17">
    <location>
        <position position="275"/>
    </location>
    <ligand>
        <name>Zn(2+)</name>
        <dbReference type="ChEBI" id="CHEBI:29105"/>
    </ligand>
</feature>
<keyword evidence="16 17" id="KW-0170">Cobalt</keyword>
<dbReference type="CDD" id="cd08195">
    <property type="entry name" value="DHQS"/>
    <property type="match status" value="1"/>
</dbReference>
<comment type="function">
    <text evidence="17">Catalyzes the conversion of 3-deoxy-D-arabino-heptulosonate 7-phosphate (DAHP) to dehydroquinate (DHQ).</text>
</comment>
<evidence type="ECO:0000256" key="1">
    <source>
        <dbReference type="ARBA" id="ARBA00001393"/>
    </source>
</evidence>
<dbReference type="GO" id="GO:0003856">
    <property type="term" value="F:3-dehydroquinate synthase activity"/>
    <property type="evidence" value="ECO:0007669"/>
    <property type="project" value="UniProtKB-EC"/>
</dbReference>
<dbReference type="Gene3D" id="1.20.1090.10">
    <property type="entry name" value="Dehydroquinate synthase-like - alpha domain"/>
    <property type="match status" value="1"/>
</dbReference>
<comment type="caution">
    <text evidence="20">The sequence shown here is derived from an EMBL/GenBank/DDBJ whole genome shotgun (WGS) entry which is preliminary data.</text>
</comment>